<keyword evidence="8" id="KW-0325">Glycoprotein</keyword>
<protein>
    <submittedName>
        <fullName evidence="16">Glutamate receptor 2-like</fullName>
    </submittedName>
</protein>
<reference evidence="16" key="1">
    <citation type="submission" date="2025-08" db="UniProtKB">
        <authorList>
            <consortium name="RefSeq"/>
        </authorList>
    </citation>
    <scope>IDENTIFICATION</scope>
    <source>
        <tissue evidence="16">Whole sample</tissue>
    </source>
</reference>
<dbReference type="InterPro" id="IPR019594">
    <property type="entry name" value="Glu/Gly-bd"/>
</dbReference>
<dbReference type="KEGG" id="cvn:111126516"/>
<evidence type="ECO:0000256" key="12">
    <source>
        <dbReference type="SAM" id="SignalP"/>
    </source>
</evidence>
<feature type="transmembrane region" description="Helical" evidence="11">
    <location>
        <begin position="568"/>
        <end position="591"/>
    </location>
</feature>
<feature type="domain" description="Ionotropic glutamate receptor L-glutamate and glycine-binding" evidence="14">
    <location>
        <begin position="390"/>
        <end position="454"/>
    </location>
</feature>
<feature type="domain" description="Ionotropic glutamate receptor C-terminal" evidence="13">
    <location>
        <begin position="380"/>
        <end position="733"/>
    </location>
</feature>
<evidence type="ECO:0000256" key="8">
    <source>
        <dbReference type="ARBA" id="ARBA00023180"/>
    </source>
</evidence>
<keyword evidence="15" id="KW-1185">Reference proteome</keyword>
<keyword evidence="4 11" id="KW-1133">Transmembrane helix</keyword>
<dbReference type="Pfam" id="PF00060">
    <property type="entry name" value="Lig_chan"/>
    <property type="match status" value="1"/>
</dbReference>
<dbReference type="FunFam" id="3.40.190.10:FF:000024">
    <property type="entry name" value="Glutamate receptor, ionotropic, delta 1"/>
    <property type="match status" value="1"/>
</dbReference>
<proteinExistence type="predicted"/>
<dbReference type="SMART" id="SM00079">
    <property type="entry name" value="PBPe"/>
    <property type="match status" value="1"/>
</dbReference>
<feature type="signal peptide" evidence="12">
    <location>
        <begin position="1"/>
        <end position="22"/>
    </location>
</feature>
<keyword evidence="2" id="KW-0813">Transport</keyword>
<dbReference type="InterPro" id="IPR001320">
    <property type="entry name" value="Iontro_rcpt_C"/>
</dbReference>
<evidence type="ECO:0000313" key="16">
    <source>
        <dbReference type="RefSeq" id="XP_022326922.1"/>
    </source>
</evidence>
<dbReference type="GeneID" id="111126516"/>
<dbReference type="OrthoDB" id="5984008at2759"/>
<dbReference type="AlphaFoldDB" id="A0A8B8DFL1"/>
<accession>A0A8B8DFL1</accession>
<feature type="transmembrane region" description="Helical" evidence="11">
    <location>
        <begin position="508"/>
        <end position="527"/>
    </location>
</feature>
<evidence type="ECO:0000256" key="9">
    <source>
        <dbReference type="ARBA" id="ARBA00023286"/>
    </source>
</evidence>
<keyword evidence="7" id="KW-0675">Receptor</keyword>
<name>A0A8B8DFL1_CRAVI</name>
<dbReference type="InterPro" id="IPR028082">
    <property type="entry name" value="Peripla_BP_I"/>
</dbReference>
<dbReference type="Gene3D" id="3.40.190.10">
    <property type="entry name" value="Periplasmic binding protein-like II"/>
    <property type="match status" value="2"/>
</dbReference>
<dbReference type="SUPFAM" id="SSF81324">
    <property type="entry name" value="Voltage-gated potassium channels"/>
    <property type="match status" value="1"/>
</dbReference>
<dbReference type="GO" id="GO:0015276">
    <property type="term" value="F:ligand-gated monoatomic ion channel activity"/>
    <property type="evidence" value="ECO:0007669"/>
    <property type="project" value="InterPro"/>
</dbReference>
<evidence type="ECO:0000256" key="5">
    <source>
        <dbReference type="ARBA" id="ARBA00023065"/>
    </source>
</evidence>
<evidence type="ECO:0000256" key="4">
    <source>
        <dbReference type="ARBA" id="ARBA00022989"/>
    </source>
</evidence>
<dbReference type="Gene3D" id="3.40.50.2300">
    <property type="match status" value="2"/>
</dbReference>
<evidence type="ECO:0000256" key="6">
    <source>
        <dbReference type="ARBA" id="ARBA00023136"/>
    </source>
</evidence>
<keyword evidence="6 11" id="KW-0472">Membrane</keyword>
<evidence type="ECO:0000259" key="13">
    <source>
        <dbReference type="SMART" id="SM00079"/>
    </source>
</evidence>
<evidence type="ECO:0000313" key="15">
    <source>
        <dbReference type="Proteomes" id="UP000694844"/>
    </source>
</evidence>
<dbReference type="SUPFAM" id="SSF53850">
    <property type="entry name" value="Periplasmic binding protein-like II"/>
    <property type="match status" value="1"/>
</dbReference>
<keyword evidence="9" id="KW-1071">Ligand-gated ion channel</keyword>
<feature type="chain" id="PRO_5034375153" evidence="12">
    <location>
        <begin position="23"/>
        <end position="797"/>
    </location>
</feature>
<dbReference type="GO" id="GO:0016020">
    <property type="term" value="C:membrane"/>
    <property type="evidence" value="ECO:0007669"/>
    <property type="project" value="UniProtKB-SubCell"/>
</dbReference>
<gene>
    <name evidence="16" type="primary">LOC111126516</name>
</gene>
<feature type="transmembrane region" description="Helical" evidence="11">
    <location>
        <begin position="755"/>
        <end position="775"/>
    </location>
</feature>
<keyword evidence="12" id="KW-0732">Signal</keyword>
<dbReference type="FunFam" id="1.10.287.70:FF:000143">
    <property type="entry name" value="Probable glutamate receptor"/>
    <property type="match status" value="1"/>
</dbReference>
<sequence>MQEAIVLFCVFISAGLPLKADGDVKVAVIPEWWQYIPRIASQQKVPSIQFFNLTTESSETLYDTINEVIKDLNESQTDAIIGPCRKQISIAAEGLQMPYICTTSDPDAETFTFELLPVLSDFIEAMAKLVYGRFRQGSNKEYKTIIYEGNKGFHFDDDLLNNRMTTRLYALDENHMETKKHTITHYLMLMRKQLIRDILVICDPSTVEILLNTAWELAMLSLPFRWYFYDPAFRLRHILEKLPRFENSFTVFTLLPNLNQATLIPSDLDLNAIMTMDAISIISKICYYSSIDVNKKFLLSALENKTFGGHSGNIRFDANHQRINYTINMFHFNGSKYFKLGSWWAGDSPSSRTVQLEESPEAQNWRDGTETVTFPLKGRTIKVVTIIEEPFVMFKKGHGNLTGNDRFEGYCIELLQKLADVLDFKYELYLVHDNNFGGRLADGHWNGMVGEVLAGNATLVAASISINAEREEAIDFTKPFMTRYVTVIMKIPETPTKLFEFISPLSHIVYLCTLSACIVVACCLYFFEKFSVSQKQENVTFKNCVWYTFGTLLEGGTDGVPTTTSGRIILYTWCFFALILIASYTANWAAFLTVKKFKAPVKSIYDLTSQKEIKYGTVKSSAILSFFQTSNVETFRKIGIEMSNDESSIVNTSAMGYAKVREGGYGFFWDSTVNSFMTNRECQLTTIGPEFTPRGYGIGVPPGATYLEEFSINILRLGDSGFLDQLQQKWWGERKCLSDAEEDEKNTSGLELENASGLFFVLGAGIVLSVFVLFFQNFLQSIKPNIKTGKNEGENYM</sequence>
<dbReference type="InterPro" id="IPR015683">
    <property type="entry name" value="Ionotropic_Glu_rcpt"/>
</dbReference>
<dbReference type="Proteomes" id="UP000694844">
    <property type="component" value="Chromosome 3"/>
</dbReference>
<dbReference type="SMART" id="SM00918">
    <property type="entry name" value="Lig_chan-Glu_bd"/>
    <property type="match status" value="1"/>
</dbReference>
<evidence type="ECO:0000256" key="7">
    <source>
        <dbReference type="ARBA" id="ARBA00023170"/>
    </source>
</evidence>
<organism evidence="15 16">
    <name type="scientific">Crassostrea virginica</name>
    <name type="common">Eastern oyster</name>
    <dbReference type="NCBI Taxonomy" id="6565"/>
    <lineage>
        <taxon>Eukaryota</taxon>
        <taxon>Metazoa</taxon>
        <taxon>Spiralia</taxon>
        <taxon>Lophotrochozoa</taxon>
        <taxon>Mollusca</taxon>
        <taxon>Bivalvia</taxon>
        <taxon>Autobranchia</taxon>
        <taxon>Pteriomorphia</taxon>
        <taxon>Ostreida</taxon>
        <taxon>Ostreoidea</taxon>
        <taxon>Ostreidae</taxon>
        <taxon>Crassostrea</taxon>
    </lineage>
</organism>
<evidence type="ECO:0000256" key="2">
    <source>
        <dbReference type="ARBA" id="ARBA00022448"/>
    </source>
</evidence>
<evidence type="ECO:0000256" key="1">
    <source>
        <dbReference type="ARBA" id="ARBA00004141"/>
    </source>
</evidence>
<keyword evidence="3 11" id="KW-0812">Transmembrane</keyword>
<keyword evidence="5" id="KW-0406">Ion transport</keyword>
<dbReference type="SUPFAM" id="SSF53822">
    <property type="entry name" value="Periplasmic binding protein-like I"/>
    <property type="match status" value="1"/>
</dbReference>
<keyword evidence="10" id="KW-0407">Ion channel</keyword>
<comment type="subcellular location">
    <subcellularLocation>
        <location evidence="1">Membrane</location>
        <topology evidence="1">Multi-pass membrane protein</topology>
    </subcellularLocation>
</comment>
<evidence type="ECO:0000256" key="11">
    <source>
        <dbReference type="SAM" id="Phobius"/>
    </source>
</evidence>
<dbReference type="Pfam" id="PF10613">
    <property type="entry name" value="Lig_chan-Glu_bd"/>
    <property type="match status" value="1"/>
</dbReference>
<evidence type="ECO:0000256" key="3">
    <source>
        <dbReference type="ARBA" id="ARBA00022692"/>
    </source>
</evidence>
<dbReference type="PANTHER" id="PTHR18966">
    <property type="entry name" value="IONOTROPIC GLUTAMATE RECEPTOR"/>
    <property type="match status" value="1"/>
</dbReference>
<evidence type="ECO:0000259" key="14">
    <source>
        <dbReference type="SMART" id="SM00918"/>
    </source>
</evidence>
<evidence type="ECO:0000256" key="10">
    <source>
        <dbReference type="ARBA" id="ARBA00023303"/>
    </source>
</evidence>
<dbReference type="RefSeq" id="XP_022326922.1">
    <property type="nucleotide sequence ID" value="XM_022471214.1"/>
</dbReference>
<dbReference type="Gene3D" id="1.10.287.70">
    <property type="match status" value="1"/>
</dbReference>